<dbReference type="GO" id="GO:0004650">
    <property type="term" value="F:polygalacturonase activity"/>
    <property type="evidence" value="ECO:0007669"/>
    <property type="project" value="InterPro"/>
</dbReference>
<dbReference type="PANTHER" id="PTHR31339:SF9">
    <property type="entry name" value="PLASMIN AND FIBRONECTIN-BINDING PROTEIN A"/>
    <property type="match status" value="1"/>
</dbReference>
<sequence length="540" mass="57762">MFRNRESSRMIWNRREWLRGAGLSAASAIGQDRFLNGETIAARPEAQAENVGLFHARSFGARADGISSDTAALQAAIDAAHEKGGGTVYLAAGRYLSGTLRLRSSVSLWIDNGATLVMSASREDFPAADDASSAADRPESNETSRALLLGDGVHNIAVYGEGEIEGNRSRRGGPKPVFLRDSSGIALRGITFRNAPNYTVSLFRCRRAVIEGVTILNGYADGIDLDCCREVRVSGCMVESVDDAICLKASRPSSAQGVTEQIAISDCMLRTASIHFKCGTESCGDFRAIAVSNCTFEGGMGLRHGNPGIALYTVDGGNLEDIAISNIVMRDVATPFAIMLGNRDAWQLGRGPGLLRGVRISNVIASGTRFPSIIAGLPGRPVTGIHFSDMTVRMTQTRMAPSAAQEESTGIPENPAHYPEPNMFGPLPAFGLYLRHLAEAEFRHIRFFAEDAVSLPAIAGDDLDGLYLELLSTHEGSVARLHALRNSFLEIIAFGRRKGPMLHFSGDSTAGVFCRTGGSIDTKSQITLDADLPPGAVEIL</sequence>
<organism evidence="6 7">
    <name type="scientific">Paracidobacterium acidisoli</name>
    <dbReference type="NCBI Taxonomy" id="2303751"/>
    <lineage>
        <taxon>Bacteria</taxon>
        <taxon>Pseudomonadati</taxon>
        <taxon>Acidobacteriota</taxon>
        <taxon>Terriglobia</taxon>
        <taxon>Terriglobales</taxon>
        <taxon>Acidobacteriaceae</taxon>
        <taxon>Paracidobacterium</taxon>
    </lineage>
</organism>
<reference evidence="6 7" key="1">
    <citation type="submission" date="2018-08" db="EMBL/GenBank/DDBJ databases">
        <title>Acidipila sp. 4G-K13, an acidobacterium isolated from forest soil.</title>
        <authorList>
            <person name="Gao Z.-H."/>
            <person name="Qiu L.-H."/>
        </authorList>
    </citation>
    <scope>NUCLEOTIDE SEQUENCE [LARGE SCALE GENOMIC DNA]</scope>
    <source>
        <strain evidence="6 7">4G-K13</strain>
    </source>
</reference>
<dbReference type="AlphaFoldDB" id="A0A372IQH7"/>
<proteinExistence type="inferred from homology"/>
<feature type="domain" description="Rhamnogalacturonase A/B/Epimerase-like pectate lyase" evidence="5">
    <location>
        <begin position="56"/>
        <end position="108"/>
    </location>
</feature>
<dbReference type="SMART" id="SM00710">
    <property type="entry name" value="PbH1"/>
    <property type="match status" value="5"/>
</dbReference>
<dbReference type="Pfam" id="PF12708">
    <property type="entry name" value="Pect-lyase_RHGA_epim"/>
    <property type="match status" value="1"/>
</dbReference>
<dbReference type="Gene3D" id="2.160.20.10">
    <property type="entry name" value="Single-stranded right-handed beta-helix, Pectin lyase-like"/>
    <property type="match status" value="1"/>
</dbReference>
<evidence type="ECO:0000256" key="1">
    <source>
        <dbReference type="ARBA" id="ARBA00008834"/>
    </source>
</evidence>
<dbReference type="EMBL" id="QVQT01000003">
    <property type="protein sequence ID" value="RFU17155.1"/>
    <property type="molecule type" value="Genomic_DNA"/>
</dbReference>
<protein>
    <recommendedName>
        <fullName evidence="5">Rhamnogalacturonase A/B/Epimerase-like pectate lyase domain-containing protein</fullName>
    </recommendedName>
</protein>
<evidence type="ECO:0000256" key="3">
    <source>
        <dbReference type="ARBA" id="ARBA00023295"/>
    </source>
</evidence>
<dbReference type="GO" id="GO:0005975">
    <property type="term" value="P:carbohydrate metabolic process"/>
    <property type="evidence" value="ECO:0007669"/>
    <property type="project" value="InterPro"/>
</dbReference>
<evidence type="ECO:0000256" key="2">
    <source>
        <dbReference type="ARBA" id="ARBA00022801"/>
    </source>
</evidence>
<dbReference type="InterPro" id="IPR011050">
    <property type="entry name" value="Pectin_lyase_fold/virulence"/>
</dbReference>
<keyword evidence="2 4" id="KW-0378">Hydrolase</keyword>
<dbReference type="SUPFAM" id="SSF51126">
    <property type="entry name" value="Pectin lyase-like"/>
    <property type="match status" value="1"/>
</dbReference>
<dbReference type="InterPro" id="IPR024535">
    <property type="entry name" value="RHGA/B-epi-like_pectate_lyase"/>
</dbReference>
<accession>A0A372IQH7</accession>
<name>A0A372IQH7_9BACT</name>
<keyword evidence="3 4" id="KW-0326">Glycosidase</keyword>
<dbReference type="InterPro" id="IPR006626">
    <property type="entry name" value="PbH1"/>
</dbReference>
<dbReference type="Proteomes" id="UP000264702">
    <property type="component" value="Unassembled WGS sequence"/>
</dbReference>
<evidence type="ECO:0000256" key="4">
    <source>
        <dbReference type="RuleBase" id="RU361169"/>
    </source>
</evidence>
<evidence type="ECO:0000259" key="5">
    <source>
        <dbReference type="Pfam" id="PF12708"/>
    </source>
</evidence>
<dbReference type="InterPro" id="IPR000743">
    <property type="entry name" value="Glyco_hydro_28"/>
</dbReference>
<keyword evidence="7" id="KW-1185">Reference proteome</keyword>
<evidence type="ECO:0000313" key="7">
    <source>
        <dbReference type="Proteomes" id="UP000264702"/>
    </source>
</evidence>
<dbReference type="InterPro" id="IPR012334">
    <property type="entry name" value="Pectin_lyas_fold"/>
</dbReference>
<dbReference type="InterPro" id="IPR051801">
    <property type="entry name" value="GH28_Enzymes"/>
</dbReference>
<evidence type="ECO:0000313" key="6">
    <source>
        <dbReference type="EMBL" id="RFU17155.1"/>
    </source>
</evidence>
<comment type="caution">
    <text evidence="6">The sequence shown here is derived from an EMBL/GenBank/DDBJ whole genome shotgun (WGS) entry which is preliminary data.</text>
</comment>
<dbReference type="Pfam" id="PF00295">
    <property type="entry name" value="Glyco_hydro_28"/>
    <property type="match status" value="1"/>
</dbReference>
<gene>
    <name evidence="6" type="ORF">D0Y96_10730</name>
</gene>
<comment type="similarity">
    <text evidence="1 4">Belongs to the glycosyl hydrolase 28 family.</text>
</comment>
<dbReference type="PANTHER" id="PTHR31339">
    <property type="entry name" value="PECTIN LYASE-RELATED"/>
    <property type="match status" value="1"/>
</dbReference>